<dbReference type="VEuPathDB" id="FungiDB:I7I53_00659"/>
<dbReference type="AlphaFoldDB" id="A0A8A1LK92"/>
<organism evidence="1 2">
    <name type="scientific">Ajellomyces capsulatus (strain H88)</name>
    <name type="common">Darling's disease fungus</name>
    <name type="synonym">Histoplasma capsulatum</name>
    <dbReference type="NCBI Taxonomy" id="544711"/>
    <lineage>
        <taxon>Eukaryota</taxon>
        <taxon>Fungi</taxon>
        <taxon>Dikarya</taxon>
        <taxon>Ascomycota</taxon>
        <taxon>Pezizomycotina</taxon>
        <taxon>Eurotiomycetes</taxon>
        <taxon>Eurotiomycetidae</taxon>
        <taxon>Onygenales</taxon>
        <taxon>Ajellomycetaceae</taxon>
        <taxon>Histoplasma</taxon>
    </lineage>
</organism>
<reference evidence="1" key="1">
    <citation type="submission" date="2021-01" db="EMBL/GenBank/DDBJ databases">
        <title>Chromosome-level genome assembly of a human fungal pathogen reveals clustering of transcriptionally co-regulated genes.</title>
        <authorList>
            <person name="Voorhies M."/>
            <person name="Cohen S."/>
            <person name="Shea T.P."/>
            <person name="Petrus S."/>
            <person name="Munoz J.F."/>
            <person name="Poplawski S."/>
            <person name="Goldman W.E."/>
            <person name="Michael T."/>
            <person name="Cuomo C.A."/>
            <person name="Sil A."/>
            <person name="Beyhan S."/>
        </authorList>
    </citation>
    <scope>NUCLEOTIDE SEQUENCE</scope>
    <source>
        <strain evidence="1">H88</strain>
    </source>
</reference>
<gene>
    <name evidence="1" type="ORF">I7I53_00659</name>
</gene>
<name>A0A8A1LK92_AJEC8</name>
<sequence length="285" mass="31386">MYGKDCHQSLRLYGLGDLREPRALRHLLLGTFRAPAPSDLLGPNVTFMAGRCTGLELPVREGVLTGRLAFLQAYMAGHSVIGFSFFNLGPGLNMPQSSSIQSLLPSFLPAKLNSSLFTTKIPYRKSNRHIHHPEYTYFRLELSFIFIVMPLQTNWTCGECGFGPMKISIYPSCISCGHRACACCTYDSFDSAALHTESFSACENSLAEMDCSPSNDCHYNTCTTPSLPLPGATRETLRDFPGPTVKCATDLYICCSCGDGPKIYQNQGRCVNCNHDVCGYCTHVK</sequence>
<evidence type="ECO:0000313" key="1">
    <source>
        <dbReference type="EMBL" id="QSS53405.1"/>
    </source>
</evidence>
<evidence type="ECO:0000313" key="2">
    <source>
        <dbReference type="Proteomes" id="UP000663419"/>
    </source>
</evidence>
<protein>
    <submittedName>
        <fullName evidence="1">Uncharacterized protein</fullName>
    </submittedName>
</protein>
<accession>A0A8A1LK92</accession>
<proteinExistence type="predicted"/>
<dbReference type="Proteomes" id="UP000663419">
    <property type="component" value="Chromosome 3"/>
</dbReference>
<dbReference type="EMBL" id="CP069104">
    <property type="protein sequence ID" value="QSS53405.1"/>
    <property type="molecule type" value="Genomic_DNA"/>
</dbReference>